<dbReference type="Proteomes" id="UP000771749">
    <property type="component" value="Unassembled WGS sequence"/>
</dbReference>
<evidence type="ECO:0000313" key="2">
    <source>
        <dbReference type="Proteomes" id="UP000771749"/>
    </source>
</evidence>
<protein>
    <submittedName>
        <fullName evidence="1">Uncharacterized protein</fullName>
    </submittedName>
</protein>
<reference evidence="1" key="2">
    <citation type="journal article" date="2021" name="PeerJ">
        <title>Extensive microbial diversity within the chicken gut microbiome revealed by metagenomics and culture.</title>
        <authorList>
            <person name="Gilroy R."/>
            <person name="Ravi A."/>
            <person name="Getino M."/>
            <person name="Pursley I."/>
            <person name="Horton D.L."/>
            <person name="Alikhan N.F."/>
            <person name="Baker D."/>
            <person name="Gharbi K."/>
            <person name="Hall N."/>
            <person name="Watson M."/>
            <person name="Adriaenssens E.M."/>
            <person name="Foster-Nyarko E."/>
            <person name="Jarju S."/>
            <person name="Secka A."/>
            <person name="Antonio M."/>
            <person name="Oren A."/>
            <person name="Chaudhuri R.R."/>
            <person name="La Ragione R."/>
            <person name="Hildebrand F."/>
            <person name="Pallen M.J."/>
        </authorList>
    </citation>
    <scope>NUCLEOTIDE SEQUENCE</scope>
    <source>
        <strain evidence="1">F1-3629</strain>
    </source>
</reference>
<proteinExistence type="predicted"/>
<comment type="caution">
    <text evidence="1">The sequence shown here is derived from an EMBL/GenBank/DDBJ whole genome shotgun (WGS) entry which is preliminary data.</text>
</comment>
<dbReference type="PROSITE" id="PS51257">
    <property type="entry name" value="PROKAR_LIPOPROTEIN"/>
    <property type="match status" value="1"/>
</dbReference>
<sequence length="766" mass="83833">MNGILVRLAVTGTILSAVTLVSSCNKDEGPPQDGGTGRLTVRASVGEYSGGGSVLEGENTVTDMSACIFEDGKMTHVYENIPASDYGYEISIDRHSGTLYLLANTAGHLDLNELMSRDISEDEWRRRTIESERGVPVHFFTGSVDLDGNDASVTSIPVSLKRGVARFDLKFSTAGKASVSRITLENASASAYLFPVEDELSPVTGSRADITREFDVPLSENTPGAMYVYAQSSGGVTVAVDAVIDGRQVTLTKPLPKDMERNRIYTLTVRKDVIDVVLDITVEDWGEGGDVELSPDGGDRLSVNVTETVFPPGAEVSLDGTVIVLPHTPADFVFTVDSDDALEVMPSSAYLLEVSHEDPDGLPSGTAIGNRFRLRKGLYAPGTEENSVTLKFRRAGLSDVYPEDSIRIVLSANPTSLEGLMDFDNSSYSHAFDGYADNEFGVFHLPEGKEISVEFPDGEDPWMKVEKKAGVPGAWRVLGGWRPNDPTADGRRQAATVVIRNAADGSQREEYVVSRRNWGLPVTWLHGVWWCKYNSMGNSRDFNDQILSSADPAAAAGMTVFDYLESVSPEEYRRLWQWAYIGDSGVGMKVAEKDGMPVMDGYAPSGANINRLPADALSPEGYELPAMEEFNRLFDATSTVWMMWNGTHTLAEPWNGHSVVRREQRRKNGVRVGDITVSDLIYIALSSPDYPEHEPLVWYGPGAQWNDAGIEHSGHCNNMLFSVHSPQGEGWYLGGSMAGLYVYKNGAGPKDTRILRFKKSDVEYLY</sequence>
<accession>A0A940IGZ0</accession>
<organism evidence="1 2">
    <name type="scientific">Candidatus Cryptobacteroides gallistercoris</name>
    <dbReference type="NCBI Taxonomy" id="2840765"/>
    <lineage>
        <taxon>Bacteria</taxon>
        <taxon>Pseudomonadati</taxon>
        <taxon>Bacteroidota</taxon>
        <taxon>Bacteroidia</taxon>
        <taxon>Bacteroidales</taxon>
        <taxon>Candidatus Cryptobacteroides</taxon>
    </lineage>
</organism>
<reference evidence="1" key="1">
    <citation type="submission" date="2020-10" db="EMBL/GenBank/DDBJ databases">
        <authorList>
            <person name="Gilroy R."/>
        </authorList>
    </citation>
    <scope>NUCLEOTIDE SEQUENCE</scope>
    <source>
        <strain evidence="1">F1-3629</strain>
    </source>
</reference>
<dbReference type="EMBL" id="JADIMJ010000101">
    <property type="protein sequence ID" value="MBO8454419.1"/>
    <property type="molecule type" value="Genomic_DNA"/>
</dbReference>
<gene>
    <name evidence="1" type="ORF">IAC07_06845</name>
</gene>
<evidence type="ECO:0000313" key="1">
    <source>
        <dbReference type="EMBL" id="MBO8454419.1"/>
    </source>
</evidence>
<name>A0A940IGZ0_9BACT</name>
<dbReference type="CDD" id="cd13121">
    <property type="entry name" value="BF2867_like_C"/>
    <property type="match status" value="1"/>
</dbReference>
<dbReference type="AlphaFoldDB" id="A0A940IGZ0"/>